<evidence type="ECO:0000256" key="4">
    <source>
        <dbReference type="ARBA" id="ARBA00010441"/>
    </source>
</evidence>
<dbReference type="NCBIfam" id="TIGR00560">
    <property type="entry name" value="pgsA"/>
    <property type="match status" value="1"/>
</dbReference>
<organism evidence="19 20">
    <name type="scientific">Anaplasma ovis str. Haibei</name>
    <dbReference type="NCBI Taxonomy" id="1248439"/>
    <lineage>
        <taxon>Bacteria</taxon>
        <taxon>Pseudomonadati</taxon>
        <taxon>Pseudomonadota</taxon>
        <taxon>Alphaproteobacteria</taxon>
        <taxon>Rickettsiales</taxon>
        <taxon>Anaplasmataceae</taxon>
        <taxon>Anaplasma</taxon>
    </lineage>
</organism>
<dbReference type="InterPro" id="IPR004570">
    <property type="entry name" value="Phosphatidylglycerol_P_synth"/>
</dbReference>
<keyword evidence="7" id="KW-0444">Lipid biosynthesis</keyword>
<name>A0A2Z2LES6_9RICK</name>
<evidence type="ECO:0000313" key="20">
    <source>
        <dbReference type="Proteomes" id="UP000259762"/>
    </source>
</evidence>
<evidence type="ECO:0000256" key="8">
    <source>
        <dbReference type="ARBA" id="ARBA00022679"/>
    </source>
</evidence>
<evidence type="ECO:0000256" key="2">
    <source>
        <dbReference type="ARBA" id="ARBA00005042"/>
    </source>
</evidence>
<evidence type="ECO:0000256" key="13">
    <source>
        <dbReference type="ARBA" id="ARBA00023209"/>
    </source>
</evidence>
<dbReference type="InterPro" id="IPR043130">
    <property type="entry name" value="CDP-OH_PTrfase_TM_dom"/>
</dbReference>
<dbReference type="GO" id="GO:0008444">
    <property type="term" value="F:CDP-diacylglycerol-glycerol-3-phosphate 3-phosphatidyltransferase activity"/>
    <property type="evidence" value="ECO:0007669"/>
    <property type="project" value="UniProtKB-UniRule"/>
</dbReference>
<evidence type="ECO:0000256" key="7">
    <source>
        <dbReference type="ARBA" id="ARBA00022516"/>
    </source>
</evidence>
<dbReference type="RefSeq" id="WP_075139390.1">
    <property type="nucleotide sequence ID" value="NZ_CP015994.1"/>
</dbReference>
<evidence type="ECO:0000256" key="12">
    <source>
        <dbReference type="ARBA" id="ARBA00023136"/>
    </source>
</evidence>
<dbReference type="PANTHER" id="PTHR14269:SF62">
    <property type="entry name" value="CDP-DIACYLGLYCEROL--GLYCEROL-3-PHOSPHATE 3-PHOSPHATIDYLTRANSFERASE 1, CHLOROPLASTIC"/>
    <property type="match status" value="1"/>
</dbReference>
<dbReference type="PROSITE" id="PS00379">
    <property type="entry name" value="CDP_ALCOHOL_P_TRANSF"/>
    <property type="match status" value="1"/>
</dbReference>
<dbReference type="GO" id="GO:0046474">
    <property type="term" value="P:glycerophospholipid biosynthetic process"/>
    <property type="evidence" value="ECO:0007669"/>
    <property type="project" value="TreeGrafter"/>
</dbReference>
<comment type="pathway">
    <text evidence="3">Lipid metabolism.</text>
</comment>
<feature type="transmembrane region" description="Helical" evidence="18">
    <location>
        <begin position="7"/>
        <end position="27"/>
    </location>
</feature>
<evidence type="ECO:0000256" key="10">
    <source>
        <dbReference type="ARBA" id="ARBA00022989"/>
    </source>
</evidence>
<evidence type="ECO:0000256" key="6">
    <source>
        <dbReference type="ARBA" id="ARBA00014944"/>
    </source>
</evidence>
<dbReference type="InterPro" id="IPR050324">
    <property type="entry name" value="CDP-alcohol_PTase-I"/>
</dbReference>
<dbReference type="Pfam" id="PF01066">
    <property type="entry name" value="CDP-OH_P_transf"/>
    <property type="match status" value="1"/>
</dbReference>
<feature type="transmembrane region" description="Helical" evidence="18">
    <location>
        <begin position="33"/>
        <end position="52"/>
    </location>
</feature>
<keyword evidence="9 18" id="KW-0812">Transmembrane</keyword>
<sequence length="180" mass="19523">MRKVLPNMLTIFRVLAIPAVVSSFYVGCGCARYVTLTIFLLACATDFLDGYLARMWRAQSKFGRLFDPVADKLIVLSAFIMLVYVGQITGLNVVCVVVIVCREVLVSGMREFFVAAGTSLPVSGMGKLKTVMQMTATGVLVVGDGGVVTRIGELLLWIAAALSVYSMYLYTRTAVEKTGI</sequence>
<comment type="catalytic activity">
    <reaction evidence="15">
        <text>a CDP-1,2-diacyl-sn-glycerol + sn-glycerol 3-phosphate = a 1,2-diacyl-sn-glycero-3-phospho-(1'-sn-glycero-3'-phosphate) + CMP + H(+)</text>
        <dbReference type="Rhea" id="RHEA:12593"/>
        <dbReference type="ChEBI" id="CHEBI:15378"/>
        <dbReference type="ChEBI" id="CHEBI:57597"/>
        <dbReference type="ChEBI" id="CHEBI:58332"/>
        <dbReference type="ChEBI" id="CHEBI:60110"/>
        <dbReference type="ChEBI" id="CHEBI:60377"/>
        <dbReference type="EC" id="2.7.8.5"/>
    </reaction>
</comment>
<reference evidence="20" key="1">
    <citation type="submission" date="2018-06" db="EMBL/GenBank/DDBJ databases">
        <title>The Anaplasma ovis genome reveals a high proportion of pseudogenes.</title>
        <authorList>
            <person name="Liu Z."/>
            <person name="Peasley A.M."/>
            <person name="Yang J."/>
            <person name="Li Y."/>
            <person name="Guan G."/>
            <person name="Luo J."/>
            <person name="Yin H."/>
            <person name="Brayton K.A."/>
        </authorList>
    </citation>
    <scope>NUCLEOTIDE SEQUENCE [LARGE SCALE GENOMIC DNA]</scope>
    <source>
        <strain evidence="20">Haibei</strain>
    </source>
</reference>
<proteinExistence type="inferred from homology"/>
<dbReference type="PROSITE" id="PS51257">
    <property type="entry name" value="PROKAR_LIPOPROTEIN"/>
    <property type="match status" value="1"/>
</dbReference>
<protein>
    <recommendedName>
        <fullName evidence="6 16">CDP-diacylglycerol--glycerol-3-phosphate 3-phosphatidyltransferase</fullName>
        <ecNumber evidence="5 16">2.7.8.5</ecNumber>
    </recommendedName>
</protein>
<dbReference type="GO" id="GO:0016020">
    <property type="term" value="C:membrane"/>
    <property type="evidence" value="ECO:0007669"/>
    <property type="project" value="UniProtKB-SubCell"/>
</dbReference>
<evidence type="ECO:0000256" key="14">
    <source>
        <dbReference type="ARBA" id="ARBA00023264"/>
    </source>
</evidence>
<dbReference type="InterPro" id="IPR048254">
    <property type="entry name" value="CDP_ALCOHOL_P_TRANSF_CS"/>
</dbReference>
<dbReference type="PANTHER" id="PTHR14269">
    <property type="entry name" value="CDP-DIACYLGLYCEROL--GLYCEROL-3-PHOSPHATE 3-PHOSPHATIDYLTRANSFERASE-RELATED"/>
    <property type="match status" value="1"/>
</dbReference>
<evidence type="ECO:0000256" key="18">
    <source>
        <dbReference type="SAM" id="Phobius"/>
    </source>
</evidence>
<dbReference type="OrthoDB" id="9796672at2"/>
<evidence type="ECO:0000256" key="9">
    <source>
        <dbReference type="ARBA" id="ARBA00022692"/>
    </source>
</evidence>
<evidence type="ECO:0000256" key="1">
    <source>
        <dbReference type="ARBA" id="ARBA00004141"/>
    </source>
</evidence>
<dbReference type="EMBL" id="CP015994">
    <property type="protein sequence ID" value="ASI47960.1"/>
    <property type="molecule type" value="Genomic_DNA"/>
</dbReference>
<keyword evidence="12 18" id="KW-0472">Membrane</keyword>
<comment type="similarity">
    <text evidence="4 17">Belongs to the CDP-alcohol phosphatidyltransferase class-I family.</text>
</comment>
<evidence type="ECO:0000313" key="19">
    <source>
        <dbReference type="EMBL" id="ASI47960.1"/>
    </source>
</evidence>
<evidence type="ECO:0000256" key="17">
    <source>
        <dbReference type="RuleBase" id="RU003750"/>
    </source>
</evidence>
<keyword evidence="13" id="KW-0594">Phospholipid biosynthesis</keyword>
<keyword evidence="10 18" id="KW-1133">Transmembrane helix</keyword>
<dbReference type="EC" id="2.7.8.5" evidence="5 16"/>
<keyword evidence="11" id="KW-0443">Lipid metabolism</keyword>
<dbReference type="Gene3D" id="1.20.120.1760">
    <property type="match status" value="1"/>
</dbReference>
<evidence type="ECO:0000256" key="16">
    <source>
        <dbReference type="NCBIfam" id="TIGR00560"/>
    </source>
</evidence>
<keyword evidence="14" id="KW-1208">Phospholipid metabolism</keyword>
<comment type="pathway">
    <text evidence="2">Phospholipid metabolism; phosphatidylglycerol biosynthesis; phosphatidylglycerol from CDP-diacylglycerol: step 1/2.</text>
</comment>
<accession>A0A2Z2LES6</accession>
<evidence type="ECO:0000256" key="11">
    <source>
        <dbReference type="ARBA" id="ARBA00023098"/>
    </source>
</evidence>
<dbReference type="Proteomes" id="UP000259762">
    <property type="component" value="Chromosome"/>
</dbReference>
<keyword evidence="20" id="KW-1185">Reference proteome</keyword>
<dbReference type="AlphaFoldDB" id="A0A2Z2LES6"/>
<comment type="subcellular location">
    <subcellularLocation>
        <location evidence="1">Membrane</location>
        <topology evidence="1">Multi-pass membrane protein</topology>
    </subcellularLocation>
</comment>
<feature type="transmembrane region" description="Helical" evidence="18">
    <location>
        <begin position="73"/>
        <end position="100"/>
    </location>
</feature>
<dbReference type="InterPro" id="IPR000462">
    <property type="entry name" value="CDP-OH_P_trans"/>
</dbReference>
<evidence type="ECO:0000256" key="15">
    <source>
        <dbReference type="ARBA" id="ARBA00048586"/>
    </source>
</evidence>
<keyword evidence="8 17" id="KW-0808">Transferase</keyword>
<reference evidence="19 20" key="2">
    <citation type="journal article" date="2019" name="BMC Genomics">
        <title>The Anaplasma ovis genome reveals a high proportion of pseudogenes.</title>
        <authorList>
            <person name="Liu Z."/>
            <person name="Peasley A.M."/>
            <person name="Yang J."/>
            <person name="Li Y."/>
            <person name="Guan G."/>
            <person name="Luo J."/>
            <person name="Yin H."/>
            <person name="Brayton K.A."/>
        </authorList>
    </citation>
    <scope>NUCLEOTIDE SEQUENCE [LARGE SCALE GENOMIC DNA]</scope>
    <source>
        <strain evidence="19 20">Haibei</strain>
    </source>
</reference>
<evidence type="ECO:0000256" key="5">
    <source>
        <dbReference type="ARBA" id="ARBA00013170"/>
    </source>
</evidence>
<dbReference type="PIRSF" id="PIRSF000847">
    <property type="entry name" value="Phos_ph_gly_syn"/>
    <property type="match status" value="1"/>
</dbReference>
<gene>
    <name evidence="19" type="ORF">AOV_04125</name>
</gene>
<evidence type="ECO:0000256" key="3">
    <source>
        <dbReference type="ARBA" id="ARBA00005189"/>
    </source>
</evidence>
<dbReference type="KEGG" id="aoh:AOV_04125"/>